<proteinExistence type="inferred from homology"/>
<dbReference type="InterPro" id="IPR000727">
    <property type="entry name" value="T_SNARE_dom"/>
</dbReference>
<dbReference type="AlphaFoldDB" id="A0AAD9MK66"/>
<keyword evidence="2" id="KW-0813">Transport</keyword>
<dbReference type="GO" id="GO:0005886">
    <property type="term" value="C:plasma membrane"/>
    <property type="evidence" value="ECO:0007669"/>
    <property type="project" value="TreeGrafter"/>
</dbReference>
<dbReference type="Proteomes" id="UP001255856">
    <property type="component" value="Unassembled WGS sequence"/>
</dbReference>
<dbReference type="PANTHER" id="PTHR19305:SF9">
    <property type="entry name" value="SYNAPTOSOMAL-ASSOCIATED PROTEIN 29"/>
    <property type="match status" value="1"/>
</dbReference>
<sequence>MGEPSGYKPSWSRPVEDEGGLSPAERHLMEIGKREHRDTTAAAQRAAKVAQETVDIGKNTLVELHRQGEQLDHIERHFSNLEEDVREANAIVKFMQRWCCIQLCCCCLNLDPEKKKGVRPRHQRMQMRYEQEMYEREEVAEAHMAKAAAVNRLGEPDAPGENPDADRSELFKTAMAVKKEREATPLGFGNFAGMAEKDRAEMDEETVKQEALLDQIGRAVEGMRGIGEQMNEELQAQDAQIDLLPQRAVQIHNDLSQLTRNVRKINS</sequence>
<dbReference type="CDD" id="cd15841">
    <property type="entry name" value="SNARE_Qc"/>
    <property type="match status" value="1"/>
</dbReference>
<organism evidence="5 6">
    <name type="scientific">Prototheca wickerhamii</name>
    <dbReference type="NCBI Taxonomy" id="3111"/>
    <lineage>
        <taxon>Eukaryota</taxon>
        <taxon>Viridiplantae</taxon>
        <taxon>Chlorophyta</taxon>
        <taxon>core chlorophytes</taxon>
        <taxon>Trebouxiophyceae</taxon>
        <taxon>Chlorellales</taxon>
        <taxon>Chlorellaceae</taxon>
        <taxon>Prototheca</taxon>
    </lineage>
</organism>
<evidence type="ECO:0000256" key="3">
    <source>
        <dbReference type="SAM" id="MobiDB-lite"/>
    </source>
</evidence>
<dbReference type="EMBL" id="JASFZW010000013">
    <property type="protein sequence ID" value="KAK2075813.1"/>
    <property type="molecule type" value="Genomic_DNA"/>
</dbReference>
<gene>
    <name evidence="5" type="ORF">QBZ16_001554</name>
</gene>
<evidence type="ECO:0000313" key="5">
    <source>
        <dbReference type="EMBL" id="KAK2075813.1"/>
    </source>
</evidence>
<keyword evidence="2" id="KW-0653">Protein transport</keyword>
<feature type="domain" description="T-SNARE coiled-coil homology" evidence="4">
    <location>
        <begin position="203"/>
        <end position="265"/>
    </location>
</feature>
<evidence type="ECO:0000256" key="2">
    <source>
        <dbReference type="ARBA" id="ARBA00022927"/>
    </source>
</evidence>
<evidence type="ECO:0000259" key="4">
    <source>
        <dbReference type="PROSITE" id="PS50192"/>
    </source>
</evidence>
<comment type="similarity">
    <text evidence="1">Belongs to the SNAP-25 family.</text>
</comment>
<evidence type="ECO:0000313" key="6">
    <source>
        <dbReference type="Proteomes" id="UP001255856"/>
    </source>
</evidence>
<evidence type="ECO:0000256" key="1">
    <source>
        <dbReference type="ARBA" id="ARBA00009480"/>
    </source>
</evidence>
<dbReference type="PROSITE" id="PS50192">
    <property type="entry name" value="T_SNARE"/>
    <property type="match status" value="1"/>
</dbReference>
<dbReference type="GO" id="GO:0015031">
    <property type="term" value="P:protein transport"/>
    <property type="evidence" value="ECO:0007669"/>
    <property type="project" value="UniProtKB-KW"/>
</dbReference>
<dbReference type="PANTHER" id="PTHR19305">
    <property type="entry name" value="SYNAPTOSOMAL ASSOCIATED PROTEIN"/>
    <property type="match status" value="1"/>
</dbReference>
<accession>A0AAD9MK66</accession>
<name>A0AAD9MK66_PROWI</name>
<reference evidence="5" key="1">
    <citation type="submission" date="2021-01" db="EMBL/GenBank/DDBJ databases">
        <authorList>
            <person name="Eckstrom K.M.E."/>
        </authorList>
    </citation>
    <scope>NUCLEOTIDE SEQUENCE</scope>
    <source>
        <strain evidence="5">UVCC 0001</strain>
    </source>
</reference>
<keyword evidence="6" id="KW-1185">Reference proteome</keyword>
<comment type="caution">
    <text evidence="5">The sequence shown here is derived from an EMBL/GenBank/DDBJ whole genome shotgun (WGS) entry which is preliminary data.</text>
</comment>
<protein>
    <recommendedName>
        <fullName evidence="4">t-SNARE coiled-coil homology domain-containing protein</fullName>
    </recommendedName>
</protein>
<dbReference type="SMART" id="SM00397">
    <property type="entry name" value="t_SNARE"/>
    <property type="match status" value="2"/>
</dbReference>
<feature type="region of interest" description="Disordered" evidence="3">
    <location>
        <begin position="1"/>
        <end position="22"/>
    </location>
</feature>
<dbReference type="SUPFAM" id="SSF58038">
    <property type="entry name" value="SNARE fusion complex"/>
    <property type="match status" value="2"/>
</dbReference>
<dbReference type="Gene3D" id="1.20.5.110">
    <property type="match status" value="2"/>
</dbReference>